<dbReference type="EMBL" id="JAGYWB010000012">
    <property type="protein sequence ID" value="KAI0502118.1"/>
    <property type="molecule type" value="Genomic_DNA"/>
</dbReference>
<dbReference type="AlphaFoldDB" id="A0A8T3B1X9"/>
<organism evidence="1 2">
    <name type="scientific">Dendrobium nobile</name>
    <name type="common">Orchid</name>
    <dbReference type="NCBI Taxonomy" id="94219"/>
    <lineage>
        <taxon>Eukaryota</taxon>
        <taxon>Viridiplantae</taxon>
        <taxon>Streptophyta</taxon>
        <taxon>Embryophyta</taxon>
        <taxon>Tracheophyta</taxon>
        <taxon>Spermatophyta</taxon>
        <taxon>Magnoliopsida</taxon>
        <taxon>Liliopsida</taxon>
        <taxon>Asparagales</taxon>
        <taxon>Orchidaceae</taxon>
        <taxon>Epidendroideae</taxon>
        <taxon>Malaxideae</taxon>
        <taxon>Dendrobiinae</taxon>
        <taxon>Dendrobium</taxon>
    </lineage>
</organism>
<evidence type="ECO:0000313" key="2">
    <source>
        <dbReference type="Proteomes" id="UP000829196"/>
    </source>
</evidence>
<protein>
    <submittedName>
        <fullName evidence="1">Uncharacterized protein</fullName>
    </submittedName>
</protein>
<dbReference type="Proteomes" id="UP000829196">
    <property type="component" value="Unassembled WGS sequence"/>
</dbReference>
<accession>A0A8T3B1X9</accession>
<reference evidence="1" key="1">
    <citation type="journal article" date="2022" name="Front. Genet.">
        <title>Chromosome-Scale Assembly of the Dendrobium nobile Genome Provides Insights Into the Molecular Mechanism of the Biosynthesis of the Medicinal Active Ingredient of Dendrobium.</title>
        <authorList>
            <person name="Xu Q."/>
            <person name="Niu S.-C."/>
            <person name="Li K.-L."/>
            <person name="Zheng P.-J."/>
            <person name="Zhang X.-J."/>
            <person name="Jia Y."/>
            <person name="Liu Y."/>
            <person name="Niu Y.-X."/>
            <person name="Yu L.-H."/>
            <person name="Chen D.-F."/>
            <person name="Zhang G.-Q."/>
        </authorList>
    </citation>
    <scope>NUCLEOTIDE SEQUENCE</scope>
    <source>
        <tissue evidence="1">Leaf</tissue>
    </source>
</reference>
<sequence length="76" mass="9193">MFSWYNKRLVQTFNQASSKLMNKEYNYKPILMAWSWRQEDHCRRRKGDVGIKLRFLFAISCPFYSSLNVTELYSAK</sequence>
<keyword evidence="2" id="KW-1185">Reference proteome</keyword>
<evidence type="ECO:0000313" key="1">
    <source>
        <dbReference type="EMBL" id="KAI0502118.1"/>
    </source>
</evidence>
<proteinExistence type="predicted"/>
<name>A0A8T3B1X9_DENNO</name>
<comment type="caution">
    <text evidence="1">The sequence shown here is derived from an EMBL/GenBank/DDBJ whole genome shotgun (WGS) entry which is preliminary data.</text>
</comment>
<gene>
    <name evidence="1" type="ORF">KFK09_017064</name>
</gene>